<accession>A0A5C4T7Z2</accession>
<dbReference type="SUPFAM" id="SSF88659">
    <property type="entry name" value="Sigma3 and sigma4 domains of RNA polymerase sigma factors"/>
    <property type="match status" value="1"/>
</dbReference>
<dbReference type="InterPro" id="IPR013324">
    <property type="entry name" value="RNA_pol_sigma_r3/r4-like"/>
</dbReference>
<dbReference type="GO" id="GO:0016987">
    <property type="term" value="F:sigma factor activity"/>
    <property type="evidence" value="ECO:0007669"/>
    <property type="project" value="UniProtKB-KW"/>
</dbReference>
<proteinExistence type="inferred from homology"/>
<dbReference type="InterPro" id="IPR007627">
    <property type="entry name" value="RNA_pol_sigma70_r2"/>
</dbReference>
<sequence length="189" mass="22037">MDDPAYDAFFHEAYDSYHRAVFAYILARVGQREMAKDLMQEAFLRAWNQIHVGYEMGRVNCRFWIFRITKNLITDYYRRRTTRDQAEGRMRQDAIVRGAFGRSPEEAYEIKSNVQHIEDAVSRLPDELRSVLILHLVGQMNSAEIGELLEIPAGTVRYRISLARKRVMLELTNNETSKEGRTIEGFGLE</sequence>
<dbReference type="OrthoDB" id="306910at2"/>
<dbReference type="EMBL" id="VDCQ01000029">
    <property type="protein sequence ID" value="TNJ64429.1"/>
    <property type="molecule type" value="Genomic_DNA"/>
</dbReference>
<dbReference type="Proteomes" id="UP000307943">
    <property type="component" value="Unassembled WGS sequence"/>
</dbReference>
<dbReference type="Pfam" id="PF08281">
    <property type="entry name" value="Sigma70_r4_2"/>
    <property type="match status" value="1"/>
</dbReference>
<dbReference type="PANTHER" id="PTHR43133:SF52">
    <property type="entry name" value="ECF RNA POLYMERASE SIGMA FACTOR SIGL"/>
    <property type="match status" value="1"/>
</dbReference>
<dbReference type="Gene3D" id="1.10.10.10">
    <property type="entry name" value="Winged helix-like DNA-binding domain superfamily/Winged helix DNA-binding domain"/>
    <property type="match status" value="1"/>
</dbReference>
<dbReference type="GO" id="GO:0003677">
    <property type="term" value="F:DNA binding"/>
    <property type="evidence" value="ECO:0007669"/>
    <property type="project" value="UniProtKB-KW"/>
</dbReference>
<protein>
    <submittedName>
        <fullName evidence="8">RNA polymerase sigma factor</fullName>
    </submittedName>
</protein>
<evidence type="ECO:0000256" key="2">
    <source>
        <dbReference type="ARBA" id="ARBA00023015"/>
    </source>
</evidence>
<feature type="domain" description="RNA polymerase sigma factor 70 region 4 type 2" evidence="7">
    <location>
        <begin position="117"/>
        <end position="166"/>
    </location>
</feature>
<dbReference type="InterPro" id="IPR013325">
    <property type="entry name" value="RNA_pol_sigma_r2"/>
</dbReference>
<organism evidence="8 9">
    <name type="scientific">Paenibacillus hemerocallicola</name>
    <dbReference type="NCBI Taxonomy" id="1172614"/>
    <lineage>
        <taxon>Bacteria</taxon>
        <taxon>Bacillati</taxon>
        <taxon>Bacillota</taxon>
        <taxon>Bacilli</taxon>
        <taxon>Bacillales</taxon>
        <taxon>Paenibacillaceae</taxon>
        <taxon>Paenibacillus</taxon>
    </lineage>
</organism>
<reference evidence="8 9" key="1">
    <citation type="submission" date="2019-05" db="EMBL/GenBank/DDBJ databases">
        <title>We sequenced the genome of Paenibacillus hemerocallicola KCTC 33185 for further insight into its adaptation and study the phylogeny of Paenibacillus.</title>
        <authorList>
            <person name="Narsing Rao M.P."/>
        </authorList>
    </citation>
    <scope>NUCLEOTIDE SEQUENCE [LARGE SCALE GENOMIC DNA]</scope>
    <source>
        <strain evidence="8 9">KCTC 33185</strain>
    </source>
</reference>
<evidence type="ECO:0000256" key="5">
    <source>
        <dbReference type="ARBA" id="ARBA00023163"/>
    </source>
</evidence>
<name>A0A5C4T7Z2_9BACL</name>
<dbReference type="InterPro" id="IPR039425">
    <property type="entry name" value="RNA_pol_sigma-70-like"/>
</dbReference>
<dbReference type="InterPro" id="IPR036388">
    <property type="entry name" value="WH-like_DNA-bd_sf"/>
</dbReference>
<dbReference type="InterPro" id="IPR013249">
    <property type="entry name" value="RNA_pol_sigma70_r4_t2"/>
</dbReference>
<comment type="caution">
    <text evidence="8">The sequence shown here is derived from an EMBL/GenBank/DDBJ whole genome shotgun (WGS) entry which is preliminary data.</text>
</comment>
<comment type="similarity">
    <text evidence="1">Belongs to the sigma-70 factor family. ECF subfamily.</text>
</comment>
<keyword evidence="9" id="KW-1185">Reference proteome</keyword>
<keyword evidence="5" id="KW-0804">Transcription</keyword>
<dbReference type="NCBIfam" id="TIGR02937">
    <property type="entry name" value="sigma70-ECF"/>
    <property type="match status" value="1"/>
</dbReference>
<evidence type="ECO:0000313" key="9">
    <source>
        <dbReference type="Proteomes" id="UP000307943"/>
    </source>
</evidence>
<dbReference type="AlphaFoldDB" id="A0A5C4T7Z2"/>
<evidence type="ECO:0000259" key="6">
    <source>
        <dbReference type="Pfam" id="PF04542"/>
    </source>
</evidence>
<dbReference type="InterPro" id="IPR014284">
    <property type="entry name" value="RNA_pol_sigma-70_dom"/>
</dbReference>
<keyword evidence="2" id="KW-0805">Transcription regulation</keyword>
<dbReference type="Gene3D" id="1.10.1740.10">
    <property type="match status" value="1"/>
</dbReference>
<evidence type="ECO:0000256" key="1">
    <source>
        <dbReference type="ARBA" id="ARBA00010641"/>
    </source>
</evidence>
<keyword evidence="3" id="KW-0731">Sigma factor</keyword>
<dbReference type="SUPFAM" id="SSF88946">
    <property type="entry name" value="Sigma2 domain of RNA polymerase sigma factors"/>
    <property type="match status" value="1"/>
</dbReference>
<dbReference type="PANTHER" id="PTHR43133">
    <property type="entry name" value="RNA POLYMERASE ECF-TYPE SIGMA FACTO"/>
    <property type="match status" value="1"/>
</dbReference>
<dbReference type="RefSeq" id="WP_139604022.1">
    <property type="nucleotide sequence ID" value="NZ_VDCQ01000029.1"/>
</dbReference>
<dbReference type="CDD" id="cd06171">
    <property type="entry name" value="Sigma70_r4"/>
    <property type="match status" value="1"/>
</dbReference>
<keyword evidence="4" id="KW-0238">DNA-binding</keyword>
<gene>
    <name evidence="8" type="ORF">FE784_20115</name>
</gene>
<evidence type="ECO:0000259" key="7">
    <source>
        <dbReference type="Pfam" id="PF08281"/>
    </source>
</evidence>
<dbReference type="Pfam" id="PF04542">
    <property type="entry name" value="Sigma70_r2"/>
    <property type="match status" value="1"/>
</dbReference>
<evidence type="ECO:0000256" key="3">
    <source>
        <dbReference type="ARBA" id="ARBA00023082"/>
    </source>
</evidence>
<evidence type="ECO:0000256" key="4">
    <source>
        <dbReference type="ARBA" id="ARBA00023125"/>
    </source>
</evidence>
<evidence type="ECO:0000313" key="8">
    <source>
        <dbReference type="EMBL" id="TNJ64429.1"/>
    </source>
</evidence>
<feature type="domain" description="RNA polymerase sigma-70 region 2" evidence="6">
    <location>
        <begin position="14"/>
        <end position="81"/>
    </location>
</feature>
<dbReference type="GO" id="GO:0006352">
    <property type="term" value="P:DNA-templated transcription initiation"/>
    <property type="evidence" value="ECO:0007669"/>
    <property type="project" value="InterPro"/>
</dbReference>